<sequence>MFTGGGVSVYSQCEPGWRPYQGRCYYFSVEPKSWNQAHASCLTLGGDLMSIQTYQERVRETLPEPLGENHPTGTAMWMGGHDSIVEGGWGWSDGSPFRYIHWSSGTTLLTHAGYTANGTLSWWNDLNYLRAKLSTLQSKNVLLQDKLM</sequence>
<dbReference type="SUPFAM" id="SSF56436">
    <property type="entry name" value="C-type lectin-like"/>
    <property type="match status" value="1"/>
</dbReference>
<dbReference type="Gene3D" id="3.10.100.10">
    <property type="entry name" value="Mannose-Binding Protein A, subunit A"/>
    <property type="match status" value="1"/>
</dbReference>
<dbReference type="PROSITE" id="PS50041">
    <property type="entry name" value="C_TYPE_LECTIN_2"/>
    <property type="match status" value="1"/>
</dbReference>
<dbReference type="GO" id="GO:0005886">
    <property type="term" value="C:plasma membrane"/>
    <property type="evidence" value="ECO:0007669"/>
    <property type="project" value="UniProtKB-SubCell"/>
</dbReference>
<name>A0A8C5CSB8_GADMO</name>
<dbReference type="GeneTree" id="ENSGT01150000286973"/>
<evidence type="ECO:0000256" key="1">
    <source>
        <dbReference type="ARBA" id="ARBA00004401"/>
    </source>
</evidence>
<dbReference type="InterPro" id="IPR001304">
    <property type="entry name" value="C-type_lectin-like"/>
</dbReference>
<dbReference type="AlphaFoldDB" id="A0A8C5CSB8"/>
<evidence type="ECO:0000259" key="2">
    <source>
        <dbReference type="PROSITE" id="PS50041"/>
    </source>
</evidence>
<dbReference type="InterPro" id="IPR050828">
    <property type="entry name" value="C-type_lectin/matrix_domain"/>
</dbReference>
<dbReference type="Ensembl" id="ENSGMOT00000063233.1">
    <property type="protein sequence ID" value="ENSGMOP00000066395.1"/>
    <property type="gene ID" value="ENSGMOG00000034814.1"/>
</dbReference>
<dbReference type="InterPro" id="IPR016187">
    <property type="entry name" value="CTDL_fold"/>
</dbReference>
<dbReference type="Proteomes" id="UP000694546">
    <property type="component" value="Chromosome 19"/>
</dbReference>
<organism evidence="3 4">
    <name type="scientific">Gadus morhua</name>
    <name type="common">Atlantic cod</name>
    <dbReference type="NCBI Taxonomy" id="8049"/>
    <lineage>
        <taxon>Eukaryota</taxon>
        <taxon>Metazoa</taxon>
        <taxon>Chordata</taxon>
        <taxon>Craniata</taxon>
        <taxon>Vertebrata</taxon>
        <taxon>Euteleostomi</taxon>
        <taxon>Actinopterygii</taxon>
        <taxon>Neopterygii</taxon>
        <taxon>Teleostei</taxon>
        <taxon>Neoteleostei</taxon>
        <taxon>Acanthomorphata</taxon>
        <taxon>Zeiogadaria</taxon>
        <taxon>Gadariae</taxon>
        <taxon>Gadiformes</taxon>
        <taxon>Gadoidei</taxon>
        <taxon>Gadidae</taxon>
        <taxon>Gadus</taxon>
    </lineage>
</organism>
<proteinExistence type="predicted"/>
<dbReference type="InterPro" id="IPR016186">
    <property type="entry name" value="C-type_lectin-like/link_sf"/>
</dbReference>
<accession>A0A8C5CSB8</accession>
<dbReference type="PANTHER" id="PTHR45710:SF26">
    <property type="entry name" value="RH26557P"/>
    <property type="match status" value="1"/>
</dbReference>
<comment type="subcellular location">
    <subcellularLocation>
        <location evidence="1">Cell membrane</location>
        <topology evidence="1">Single-pass type II membrane protein</topology>
    </subcellularLocation>
</comment>
<protein>
    <recommendedName>
        <fullName evidence="2">C-type lectin domain-containing protein</fullName>
    </recommendedName>
</protein>
<evidence type="ECO:0000313" key="4">
    <source>
        <dbReference type="Proteomes" id="UP000694546"/>
    </source>
</evidence>
<dbReference type="SMART" id="SM00034">
    <property type="entry name" value="CLECT"/>
    <property type="match status" value="1"/>
</dbReference>
<reference evidence="3" key="1">
    <citation type="submission" date="2025-08" db="UniProtKB">
        <authorList>
            <consortium name="Ensembl"/>
        </authorList>
    </citation>
    <scope>IDENTIFICATION</scope>
</reference>
<dbReference type="Pfam" id="PF00059">
    <property type="entry name" value="Lectin_C"/>
    <property type="match status" value="1"/>
</dbReference>
<keyword evidence="4" id="KW-1185">Reference proteome</keyword>
<evidence type="ECO:0000313" key="3">
    <source>
        <dbReference type="Ensembl" id="ENSGMOP00000066395.1"/>
    </source>
</evidence>
<feature type="domain" description="C-type lectin" evidence="2">
    <location>
        <begin position="20"/>
        <end position="125"/>
    </location>
</feature>
<reference evidence="3" key="2">
    <citation type="submission" date="2025-09" db="UniProtKB">
        <authorList>
            <consortium name="Ensembl"/>
        </authorList>
    </citation>
    <scope>IDENTIFICATION</scope>
</reference>
<dbReference type="PANTHER" id="PTHR45710">
    <property type="entry name" value="C-TYPE LECTIN DOMAIN-CONTAINING PROTEIN 180"/>
    <property type="match status" value="1"/>
</dbReference>